<reference evidence="1 2" key="1">
    <citation type="submission" date="2016-10" db="EMBL/GenBank/DDBJ databases">
        <authorList>
            <person name="de Groot N.N."/>
        </authorList>
    </citation>
    <scope>NUCLEOTIDE SEQUENCE [LARGE SCALE GENOMIC DNA]</scope>
    <source>
        <strain evidence="1 2">ATCC 700224</strain>
    </source>
</reference>
<keyword evidence="2" id="KW-1185">Reference proteome</keyword>
<feature type="non-terminal residue" evidence="1">
    <location>
        <position position="1"/>
    </location>
</feature>
<dbReference type="EMBL" id="FNAP01000017">
    <property type="protein sequence ID" value="SDE93842.1"/>
    <property type="molecule type" value="Genomic_DNA"/>
</dbReference>
<name>A0A1G7H090_9PROT</name>
<sequence>RLKDLLRRHRGIATKYLDSYLAWYHLTVLPQLPSPRSILACVAGLISPKDPICISNAN</sequence>
<dbReference type="AlphaFoldDB" id="A0A1G7H090"/>
<organism evidence="1 2">
    <name type="scientific">Rhodospira trueperi</name>
    <dbReference type="NCBI Taxonomy" id="69960"/>
    <lineage>
        <taxon>Bacteria</taxon>
        <taxon>Pseudomonadati</taxon>
        <taxon>Pseudomonadota</taxon>
        <taxon>Alphaproteobacteria</taxon>
        <taxon>Rhodospirillales</taxon>
        <taxon>Rhodospirillaceae</taxon>
        <taxon>Rhodospira</taxon>
    </lineage>
</organism>
<evidence type="ECO:0008006" key="3">
    <source>
        <dbReference type="Google" id="ProtNLM"/>
    </source>
</evidence>
<proteinExistence type="predicted"/>
<evidence type="ECO:0000313" key="2">
    <source>
        <dbReference type="Proteomes" id="UP000199412"/>
    </source>
</evidence>
<dbReference type="Proteomes" id="UP000199412">
    <property type="component" value="Unassembled WGS sequence"/>
</dbReference>
<gene>
    <name evidence="1" type="ORF">SAMN05421720_1171</name>
</gene>
<accession>A0A1G7H090</accession>
<evidence type="ECO:0000313" key="1">
    <source>
        <dbReference type="EMBL" id="SDE93842.1"/>
    </source>
</evidence>
<protein>
    <recommendedName>
        <fullName evidence="3">ISXO2-like transposase domain-containing protein</fullName>
    </recommendedName>
</protein>